<keyword evidence="3" id="KW-1185">Reference proteome</keyword>
<evidence type="ECO:0000313" key="2">
    <source>
        <dbReference type="EMBL" id="NML12358.1"/>
    </source>
</evidence>
<feature type="domain" description="Beta-lactamase-related" evidence="1">
    <location>
        <begin position="13"/>
        <end position="358"/>
    </location>
</feature>
<dbReference type="Gene3D" id="3.40.710.10">
    <property type="entry name" value="DD-peptidase/beta-lactamase superfamily"/>
    <property type="match status" value="1"/>
</dbReference>
<dbReference type="PANTHER" id="PTHR43283:SF3">
    <property type="entry name" value="BETA-LACTAMASE FAMILY PROTEIN (AFU_ORTHOLOGUE AFUA_5G07500)"/>
    <property type="match status" value="1"/>
</dbReference>
<dbReference type="EMBL" id="JABBFV010000019">
    <property type="protein sequence ID" value="NML12358.1"/>
    <property type="molecule type" value="Genomic_DNA"/>
</dbReference>
<dbReference type="InterPro" id="IPR050789">
    <property type="entry name" value="Diverse_Enzym_Activities"/>
</dbReference>
<organism evidence="2 3">
    <name type="scientific">Sphingobium psychrophilum</name>
    <dbReference type="NCBI Taxonomy" id="2728834"/>
    <lineage>
        <taxon>Bacteria</taxon>
        <taxon>Pseudomonadati</taxon>
        <taxon>Pseudomonadota</taxon>
        <taxon>Alphaproteobacteria</taxon>
        <taxon>Sphingomonadales</taxon>
        <taxon>Sphingomonadaceae</taxon>
        <taxon>Sphingobium</taxon>
    </lineage>
</organism>
<dbReference type="InterPro" id="IPR012338">
    <property type="entry name" value="Beta-lactam/transpept-like"/>
</dbReference>
<dbReference type="InterPro" id="IPR001466">
    <property type="entry name" value="Beta-lactam-related"/>
</dbReference>
<dbReference type="AlphaFoldDB" id="A0A7X9WZF5"/>
<dbReference type="SUPFAM" id="SSF56601">
    <property type="entry name" value="beta-lactamase/transpeptidase-like"/>
    <property type="match status" value="1"/>
</dbReference>
<evidence type="ECO:0000313" key="3">
    <source>
        <dbReference type="Proteomes" id="UP000519023"/>
    </source>
</evidence>
<dbReference type="Proteomes" id="UP000519023">
    <property type="component" value="Unassembled WGS sequence"/>
</dbReference>
<dbReference type="Pfam" id="PF00144">
    <property type="entry name" value="Beta-lactamase"/>
    <property type="match status" value="1"/>
</dbReference>
<protein>
    <submittedName>
        <fullName evidence="2">Beta-lactamase family protein</fullName>
    </submittedName>
</protein>
<comment type="caution">
    <text evidence="2">The sequence shown here is derived from an EMBL/GenBank/DDBJ whole genome shotgun (WGS) entry which is preliminary data.</text>
</comment>
<accession>A0A7X9WZF5</accession>
<name>A0A7X9WZF5_9SPHN</name>
<dbReference type="RefSeq" id="WP_169574757.1">
    <property type="nucleotide sequence ID" value="NZ_JABBFV010000019.1"/>
</dbReference>
<gene>
    <name evidence="2" type="ORF">HHL08_19830</name>
</gene>
<reference evidence="2 3" key="1">
    <citation type="submission" date="2020-04" db="EMBL/GenBank/DDBJ databases">
        <title>Sphingobium sp. AR-3-1 isolated from Arctic soil.</title>
        <authorList>
            <person name="Dahal R.H."/>
            <person name="Chaudhary D.K."/>
        </authorList>
    </citation>
    <scope>NUCLEOTIDE SEQUENCE [LARGE SCALE GENOMIC DNA]</scope>
    <source>
        <strain evidence="2 3">AR-3-1</strain>
    </source>
</reference>
<proteinExistence type="predicted"/>
<evidence type="ECO:0000259" key="1">
    <source>
        <dbReference type="Pfam" id="PF00144"/>
    </source>
</evidence>
<sequence length="381" mass="42811">MVQVWQERLDHFKEMIREDIDKGLYYGASVRVGRGGTLVFNETIGHADAAGEKPINPDSIFSIFSMTKAFTNILTLRAIEMGRFALTTKVSDIIPEFAGPPRDQATFFHLLTHTAGWPGLWEIRPGALQDQFDEVIADICAFVSGTTEPGQRCNYQPLVNHALMGEAIRRTDPKQRSLRDIYREDLFEPLKMHDTAMGVRKDLQPRHIIPDMRGTLPVTTPGHNNKSDYGIFEEEFAEMPHVGCVATADDMWRFTEMLRRGGELDGVRILSPRTIKLATQCWTGEMENELYRWLALSMGWKAYPAYMGLGFSLKGKTLNHNQYGTLTSEGTFGNNGAGSSIYWVDPVADATFVCLTAGVMHEGHNMLRFQRYSDTVASAMV</sequence>
<dbReference type="PANTHER" id="PTHR43283">
    <property type="entry name" value="BETA-LACTAMASE-RELATED"/>
    <property type="match status" value="1"/>
</dbReference>